<proteinExistence type="predicted"/>
<dbReference type="RefSeq" id="WP_345528054.1">
    <property type="nucleotide sequence ID" value="NZ_BAABKN010000022.1"/>
</dbReference>
<evidence type="ECO:0008006" key="5">
    <source>
        <dbReference type="Google" id="ProtNLM"/>
    </source>
</evidence>
<keyword evidence="2" id="KW-0812">Transmembrane</keyword>
<sequence>MVFGLLVLLVGALAVVAAVFTADGTNVEILGLDVTALGLYLIGLGSGLAILWGFTISKWGTKRSLRQRREAKQLSELSEKLDKHDADRRTDQDGNSNDRSY</sequence>
<evidence type="ECO:0000256" key="1">
    <source>
        <dbReference type="SAM" id="MobiDB-lite"/>
    </source>
</evidence>
<gene>
    <name evidence="3" type="ORF">GCM10023350_33790</name>
</gene>
<feature type="region of interest" description="Disordered" evidence="1">
    <location>
        <begin position="76"/>
        <end position="101"/>
    </location>
</feature>
<keyword evidence="2" id="KW-0472">Membrane</keyword>
<reference evidence="4" key="1">
    <citation type="journal article" date="2019" name="Int. J. Syst. Evol. Microbiol.">
        <title>The Global Catalogue of Microorganisms (GCM) 10K type strain sequencing project: providing services to taxonomists for standard genome sequencing and annotation.</title>
        <authorList>
            <consortium name="The Broad Institute Genomics Platform"/>
            <consortium name="The Broad Institute Genome Sequencing Center for Infectious Disease"/>
            <person name="Wu L."/>
            <person name="Ma J."/>
        </authorList>
    </citation>
    <scope>NUCLEOTIDE SEQUENCE [LARGE SCALE GENOMIC DNA]</scope>
    <source>
        <strain evidence="4">JCM 18532</strain>
    </source>
</reference>
<accession>A0ABP8Z4H8</accession>
<keyword evidence="4" id="KW-1185">Reference proteome</keyword>
<comment type="caution">
    <text evidence="3">The sequence shown here is derived from an EMBL/GenBank/DDBJ whole genome shotgun (WGS) entry which is preliminary data.</text>
</comment>
<keyword evidence="2" id="KW-1133">Transmembrane helix</keyword>
<evidence type="ECO:0000256" key="2">
    <source>
        <dbReference type="SAM" id="Phobius"/>
    </source>
</evidence>
<name>A0ABP8Z4H8_9ACTN</name>
<dbReference type="Proteomes" id="UP001499882">
    <property type="component" value="Unassembled WGS sequence"/>
</dbReference>
<protein>
    <recommendedName>
        <fullName evidence="5">LapA family protein</fullName>
    </recommendedName>
</protein>
<evidence type="ECO:0000313" key="3">
    <source>
        <dbReference type="EMBL" id="GAA4746320.1"/>
    </source>
</evidence>
<evidence type="ECO:0000313" key="4">
    <source>
        <dbReference type="Proteomes" id="UP001499882"/>
    </source>
</evidence>
<organism evidence="3 4">
    <name type="scientific">Nocardioides endophyticus</name>
    <dbReference type="NCBI Taxonomy" id="1353775"/>
    <lineage>
        <taxon>Bacteria</taxon>
        <taxon>Bacillati</taxon>
        <taxon>Actinomycetota</taxon>
        <taxon>Actinomycetes</taxon>
        <taxon>Propionibacteriales</taxon>
        <taxon>Nocardioidaceae</taxon>
        <taxon>Nocardioides</taxon>
    </lineage>
</organism>
<dbReference type="EMBL" id="BAABKN010000022">
    <property type="protein sequence ID" value="GAA4746320.1"/>
    <property type="molecule type" value="Genomic_DNA"/>
</dbReference>
<feature type="compositionally biased region" description="Basic and acidic residues" evidence="1">
    <location>
        <begin position="76"/>
        <end position="92"/>
    </location>
</feature>
<feature type="transmembrane region" description="Helical" evidence="2">
    <location>
        <begin position="37"/>
        <end position="59"/>
    </location>
</feature>